<evidence type="ECO:0000256" key="4">
    <source>
        <dbReference type="ARBA" id="ARBA00023136"/>
    </source>
</evidence>
<keyword evidence="4 5" id="KW-0472">Membrane</keyword>
<feature type="domain" description="Major facilitator superfamily (MFS) profile" evidence="6">
    <location>
        <begin position="14"/>
        <end position="405"/>
    </location>
</feature>
<feature type="transmembrane region" description="Helical" evidence="5">
    <location>
        <begin position="293"/>
        <end position="310"/>
    </location>
</feature>
<dbReference type="Proteomes" id="UP001449657">
    <property type="component" value="Chromosome"/>
</dbReference>
<sequence length="414" mass="44959">MNSASKPVKLLNAAVIVASLGYFVDIYDLLLFGIIRIKSLTSLGVSADKIDSVGMWLINIQMIGMLIGGIIWGVLGDKRGRLSVLFGSILLYSVANVANGMIGGENAIFWYMVWRFIAGLGLAGELGAGITLVSEVLPKEKRGIGTMIVASVGISGAVAAYFVSEYFGDNWRICYYIGGGLGLALLILRISVVESGMFNNIKQSSVSRGNYFKFFTSKERFFRYLKCIMIGLPTWYVVGILMTFSNAFAEKMGVQGPINPGKAIMICYAALTFGDLASGYLSQIMRSRKKVLYIFYTLVLISVVLYFNLYGASVQLFYTVCGVMGFSVGFWAIFVTVAAEQFGTNLRATAATTVPNYARGMLPVISLMFGGLQTAGLSYLQSGLATGVICIVLAFGFAYSMEETFGKDLDYVEE</sequence>
<organism evidence="7 8">
    <name type="scientific">Chitinophaga caseinilytica</name>
    <dbReference type="NCBI Taxonomy" id="2267521"/>
    <lineage>
        <taxon>Bacteria</taxon>
        <taxon>Pseudomonadati</taxon>
        <taxon>Bacteroidota</taxon>
        <taxon>Chitinophagia</taxon>
        <taxon>Chitinophagales</taxon>
        <taxon>Chitinophagaceae</taxon>
        <taxon>Chitinophaga</taxon>
    </lineage>
</organism>
<dbReference type="PANTHER" id="PTHR23508">
    <property type="entry name" value="CARBOXYLIC ACID TRANSPORTER PROTEIN HOMOLOG"/>
    <property type="match status" value="1"/>
</dbReference>
<evidence type="ECO:0000256" key="5">
    <source>
        <dbReference type="SAM" id="Phobius"/>
    </source>
</evidence>
<keyword evidence="3 5" id="KW-1133">Transmembrane helix</keyword>
<dbReference type="RefSeq" id="WP_341841111.1">
    <property type="nucleotide sequence ID" value="NZ_CP149792.1"/>
</dbReference>
<dbReference type="PROSITE" id="PS50850">
    <property type="entry name" value="MFS"/>
    <property type="match status" value="1"/>
</dbReference>
<feature type="transmembrane region" description="Helical" evidence="5">
    <location>
        <begin position="221"/>
        <end position="243"/>
    </location>
</feature>
<evidence type="ECO:0000313" key="8">
    <source>
        <dbReference type="Proteomes" id="UP001449657"/>
    </source>
</evidence>
<feature type="transmembrane region" description="Helical" evidence="5">
    <location>
        <begin position="175"/>
        <end position="201"/>
    </location>
</feature>
<gene>
    <name evidence="7" type="ORF">WJU22_26240</name>
</gene>
<keyword evidence="2 5" id="KW-0812">Transmembrane</keyword>
<name>A0ABZ2Z6T6_9BACT</name>
<feature type="transmembrane region" description="Helical" evidence="5">
    <location>
        <begin position="383"/>
        <end position="401"/>
    </location>
</feature>
<dbReference type="PANTHER" id="PTHR23508:SF10">
    <property type="entry name" value="CARBOXYLIC ACID TRANSPORTER PROTEIN HOMOLOG"/>
    <property type="match status" value="1"/>
</dbReference>
<feature type="transmembrane region" description="Helical" evidence="5">
    <location>
        <begin position="144"/>
        <end position="163"/>
    </location>
</feature>
<dbReference type="SUPFAM" id="SSF103473">
    <property type="entry name" value="MFS general substrate transporter"/>
    <property type="match status" value="1"/>
</dbReference>
<evidence type="ECO:0000259" key="6">
    <source>
        <dbReference type="PROSITE" id="PS50850"/>
    </source>
</evidence>
<feature type="transmembrane region" description="Helical" evidence="5">
    <location>
        <begin position="55"/>
        <end position="75"/>
    </location>
</feature>
<evidence type="ECO:0000256" key="1">
    <source>
        <dbReference type="ARBA" id="ARBA00004141"/>
    </source>
</evidence>
<comment type="subcellular location">
    <subcellularLocation>
        <location evidence="1">Membrane</location>
        <topology evidence="1">Multi-pass membrane protein</topology>
    </subcellularLocation>
</comment>
<dbReference type="EMBL" id="CP150096">
    <property type="protein sequence ID" value="WZN46391.1"/>
    <property type="molecule type" value="Genomic_DNA"/>
</dbReference>
<dbReference type="Pfam" id="PF07690">
    <property type="entry name" value="MFS_1"/>
    <property type="match status" value="1"/>
</dbReference>
<feature type="transmembrane region" description="Helical" evidence="5">
    <location>
        <begin position="108"/>
        <end position="132"/>
    </location>
</feature>
<dbReference type="Gene3D" id="1.20.1250.20">
    <property type="entry name" value="MFS general substrate transporter like domains"/>
    <property type="match status" value="2"/>
</dbReference>
<evidence type="ECO:0000256" key="2">
    <source>
        <dbReference type="ARBA" id="ARBA00022692"/>
    </source>
</evidence>
<feature type="transmembrane region" description="Helical" evidence="5">
    <location>
        <begin position="316"/>
        <end position="339"/>
    </location>
</feature>
<feature type="transmembrane region" description="Helical" evidence="5">
    <location>
        <begin position="12"/>
        <end position="35"/>
    </location>
</feature>
<reference evidence="7 8" key="1">
    <citation type="submission" date="2024-03" db="EMBL/GenBank/DDBJ databases">
        <title>Chitinophaga caseinilytica sp. nov., a casein hydrolysing bacterium isolated from forest soil.</title>
        <authorList>
            <person name="Lee D.S."/>
            <person name="Han D.M."/>
            <person name="Baek J.H."/>
            <person name="Choi D.G."/>
            <person name="Jeon J.H."/>
            <person name="Jeon C.O."/>
        </authorList>
    </citation>
    <scope>NUCLEOTIDE SEQUENCE [LARGE SCALE GENOMIC DNA]</scope>
    <source>
        <strain evidence="7 8">KACC 19118</strain>
    </source>
</reference>
<keyword evidence="8" id="KW-1185">Reference proteome</keyword>
<evidence type="ECO:0000256" key="3">
    <source>
        <dbReference type="ARBA" id="ARBA00022989"/>
    </source>
</evidence>
<protein>
    <submittedName>
        <fullName evidence="7">MFS transporter</fullName>
    </submittedName>
</protein>
<accession>A0ABZ2Z6T6</accession>
<dbReference type="InterPro" id="IPR011701">
    <property type="entry name" value="MFS"/>
</dbReference>
<dbReference type="InterPro" id="IPR036259">
    <property type="entry name" value="MFS_trans_sf"/>
</dbReference>
<feature type="transmembrane region" description="Helical" evidence="5">
    <location>
        <begin position="263"/>
        <end position="281"/>
    </location>
</feature>
<feature type="transmembrane region" description="Helical" evidence="5">
    <location>
        <begin position="82"/>
        <end position="102"/>
    </location>
</feature>
<proteinExistence type="predicted"/>
<dbReference type="InterPro" id="IPR020846">
    <property type="entry name" value="MFS_dom"/>
</dbReference>
<evidence type="ECO:0000313" key="7">
    <source>
        <dbReference type="EMBL" id="WZN46391.1"/>
    </source>
</evidence>